<feature type="domain" description="Beta-lactamase-related" evidence="1">
    <location>
        <begin position="12"/>
        <end position="353"/>
    </location>
</feature>
<keyword evidence="3" id="KW-1185">Reference proteome</keyword>
<dbReference type="SUPFAM" id="SSF56601">
    <property type="entry name" value="beta-lactamase/transpeptidase-like"/>
    <property type="match status" value="1"/>
</dbReference>
<proteinExistence type="predicted"/>
<dbReference type="Gene3D" id="3.40.710.10">
    <property type="entry name" value="DD-peptidase/beta-lactamase superfamily"/>
    <property type="match status" value="1"/>
</dbReference>
<dbReference type="AlphaFoldDB" id="A0A084JAR8"/>
<evidence type="ECO:0000313" key="2">
    <source>
        <dbReference type="EMBL" id="KEZ86052.1"/>
    </source>
</evidence>
<dbReference type="EMBL" id="JPME01000051">
    <property type="protein sequence ID" value="KEZ86052.1"/>
    <property type="molecule type" value="Genomic_DNA"/>
</dbReference>
<reference evidence="2 3" key="1">
    <citation type="submission" date="2014-07" db="EMBL/GenBank/DDBJ databases">
        <title>Draft genome of Clostridium celerecrescens 152B isolated from sediments associated with methane hydrate from Krishna Godavari basin.</title>
        <authorList>
            <person name="Honkalas V.S."/>
            <person name="Dabir A.P."/>
            <person name="Arora P."/>
            <person name="Dhakephalkar P.K."/>
        </authorList>
    </citation>
    <scope>NUCLEOTIDE SEQUENCE [LARGE SCALE GENOMIC DNA]</scope>
    <source>
        <strain evidence="2 3">152B</strain>
    </source>
</reference>
<dbReference type="InterPro" id="IPR012338">
    <property type="entry name" value="Beta-lactam/transpept-like"/>
</dbReference>
<dbReference type="Proteomes" id="UP000028525">
    <property type="component" value="Unassembled WGS sequence"/>
</dbReference>
<accession>A0A084JAR8</accession>
<dbReference type="Pfam" id="PF00144">
    <property type="entry name" value="Beta-lactamase"/>
    <property type="match status" value="1"/>
</dbReference>
<dbReference type="PANTHER" id="PTHR46825:SF9">
    <property type="entry name" value="BETA-LACTAMASE-RELATED DOMAIN-CONTAINING PROTEIN"/>
    <property type="match status" value="1"/>
</dbReference>
<dbReference type="STRING" id="29354.IO98_23480"/>
<organism evidence="2 3">
    <name type="scientific">Lacrimispora celerecrescens</name>
    <dbReference type="NCBI Taxonomy" id="29354"/>
    <lineage>
        <taxon>Bacteria</taxon>
        <taxon>Bacillati</taxon>
        <taxon>Bacillota</taxon>
        <taxon>Clostridia</taxon>
        <taxon>Lachnospirales</taxon>
        <taxon>Lachnospiraceae</taxon>
        <taxon>Lacrimispora</taxon>
    </lineage>
</organism>
<name>A0A084JAR8_9FIRM</name>
<dbReference type="RefSeq" id="WP_038285139.1">
    <property type="nucleotide sequence ID" value="NZ_JPME01000051.1"/>
</dbReference>
<dbReference type="InterPro" id="IPR001466">
    <property type="entry name" value="Beta-lactam-related"/>
</dbReference>
<sequence length="467" mass="52212">MNRITEENKHKFEALVEEIMTTQRAAGLAVAIVDKAGQVQYEKYFGYRDEEQKLPIDNQTIFGLASITKSFTSLAILQLAEKGVLRLSDPVSKYVPSYTNKNQKAPVKIWHLLCHSGGFFPLSRILVEEVAKDMGLQESEKGDLAYVNALAEEGIKRVASRLDDQTDLIGLPGELMSYCNDGFGVLSDIVKNYGDQPTFADYLMKHIIAPLGMERSFCDFIKPAKDENASLLYTTEDGVRRATRDYHDNAFVLNGGGAMKSTISDMLKYICMYLNEGKGLNETRVASQYSIREMCKPRQYYRPGGWYCYGLCRKSMEGAEVLEHGGSLPGVSSNMSWSYDNEVGIIVLCNTMDVSAGVIADGAMRMYLGKDPVLPQVKYQEYEWCESFIRSVSGDYVMGEGESFTLSLSEEGKLAMTMNGNKKEVCTVSPHIAMIKGRYSDGFVQILYDEKRGIWGARCGSRIYPKI</sequence>
<evidence type="ECO:0000313" key="3">
    <source>
        <dbReference type="Proteomes" id="UP000028525"/>
    </source>
</evidence>
<dbReference type="PANTHER" id="PTHR46825">
    <property type="entry name" value="D-ALANYL-D-ALANINE-CARBOXYPEPTIDASE/ENDOPEPTIDASE AMPH"/>
    <property type="match status" value="1"/>
</dbReference>
<protein>
    <recommendedName>
        <fullName evidence="1">Beta-lactamase-related domain-containing protein</fullName>
    </recommendedName>
</protein>
<dbReference type="InterPro" id="IPR050491">
    <property type="entry name" value="AmpC-like"/>
</dbReference>
<comment type="caution">
    <text evidence="2">The sequence shown here is derived from an EMBL/GenBank/DDBJ whole genome shotgun (WGS) entry which is preliminary data.</text>
</comment>
<dbReference type="OrthoDB" id="9797709at2"/>
<evidence type="ECO:0000259" key="1">
    <source>
        <dbReference type="Pfam" id="PF00144"/>
    </source>
</evidence>
<gene>
    <name evidence="2" type="ORF">IO98_23480</name>
</gene>